<sequence length="295" mass="31773">MNLLRTTSGLPIGFRRTRSAWQQDLAALLAFARKASFSFVDFGPIDASAARSVVSDGVAIGTADLLDWSSMVSPDAGQRAAAVIANASHMRSLAGVGVTRFLTVIVPAEPAAARRDNFAWAVDSYRSLARAASELGASILIEGAPGRPPHFANLACTPSDLRAFIAEIDSPAIGVNYDPSHLVRMGVDPIRFLREFASRIGHVHAKDTLILPEARYEHGSLQQATFAQPFVYGAFDWRYVLPGRGSVPWKEVFSALAEVGYEGKVSIELEDADYLGPAEREQQGLLEAARTLTAC</sequence>
<dbReference type="InterPro" id="IPR013022">
    <property type="entry name" value="Xyl_isomerase-like_TIM-brl"/>
</dbReference>
<proteinExistence type="predicted"/>
<dbReference type="Proteomes" id="UP000593765">
    <property type="component" value="Chromosome"/>
</dbReference>
<dbReference type="Pfam" id="PF01261">
    <property type="entry name" value="AP_endonuc_2"/>
    <property type="match status" value="1"/>
</dbReference>
<dbReference type="InterPro" id="IPR036237">
    <property type="entry name" value="Xyl_isomerase-like_sf"/>
</dbReference>
<evidence type="ECO:0000313" key="2">
    <source>
        <dbReference type="EMBL" id="QOV91372.1"/>
    </source>
</evidence>
<organism evidence="2 3">
    <name type="scientific">Humisphaera borealis</name>
    <dbReference type="NCBI Taxonomy" id="2807512"/>
    <lineage>
        <taxon>Bacteria</taxon>
        <taxon>Pseudomonadati</taxon>
        <taxon>Planctomycetota</taxon>
        <taxon>Phycisphaerae</taxon>
        <taxon>Tepidisphaerales</taxon>
        <taxon>Tepidisphaeraceae</taxon>
        <taxon>Humisphaera</taxon>
    </lineage>
</organism>
<dbReference type="AlphaFoldDB" id="A0A7M2X1P9"/>
<dbReference type="GO" id="GO:0016853">
    <property type="term" value="F:isomerase activity"/>
    <property type="evidence" value="ECO:0007669"/>
    <property type="project" value="UniProtKB-KW"/>
</dbReference>
<evidence type="ECO:0000313" key="3">
    <source>
        <dbReference type="Proteomes" id="UP000593765"/>
    </source>
</evidence>
<dbReference type="RefSeq" id="WP_206294625.1">
    <property type="nucleotide sequence ID" value="NZ_CP063458.1"/>
</dbReference>
<dbReference type="SUPFAM" id="SSF51658">
    <property type="entry name" value="Xylose isomerase-like"/>
    <property type="match status" value="1"/>
</dbReference>
<reference evidence="2 3" key="1">
    <citation type="submission" date="2020-10" db="EMBL/GenBank/DDBJ databases">
        <title>Wide distribution of Phycisphaera-like planctomycetes from WD2101 soil group in peatlands and genome analysis of the first cultivated representative.</title>
        <authorList>
            <person name="Dedysh S.N."/>
            <person name="Beletsky A.V."/>
            <person name="Ivanova A."/>
            <person name="Kulichevskaya I.S."/>
            <person name="Suzina N.E."/>
            <person name="Philippov D.A."/>
            <person name="Rakitin A.L."/>
            <person name="Mardanov A.V."/>
            <person name="Ravin N.V."/>
        </authorList>
    </citation>
    <scope>NUCLEOTIDE SEQUENCE [LARGE SCALE GENOMIC DNA]</scope>
    <source>
        <strain evidence="2 3">M1803</strain>
    </source>
</reference>
<keyword evidence="2" id="KW-0413">Isomerase</keyword>
<name>A0A7M2X1P9_9BACT</name>
<dbReference type="PANTHER" id="PTHR12110:SF21">
    <property type="entry name" value="XYLOSE ISOMERASE-LIKE TIM BARREL DOMAIN-CONTAINING PROTEIN"/>
    <property type="match status" value="1"/>
</dbReference>
<protein>
    <submittedName>
        <fullName evidence="2">Sugar phosphate isomerase/epimerase</fullName>
    </submittedName>
</protein>
<feature type="domain" description="Xylose isomerase-like TIM barrel" evidence="1">
    <location>
        <begin position="70"/>
        <end position="285"/>
    </location>
</feature>
<dbReference type="EMBL" id="CP063458">
    <property type="protein sequence ID" value="QOV91372.1"/>
    <property type="molecule type" value="Genomic_DNA"/>
</dbReference>
<dbReference type="KEGG" id="hbs:IPV69_08475"/>
<evidence type="ECO:0000259" key="1">
    <source>
        <dbReference type="Pfam" id="PF01261"/>
    </source>
</evidence>
<accession>A0A7M2X1P9</accession>
<dbReference type="Gene3D" id="3.20.20.150">
    <property type="entry name" value="Divalent-metal-dependent TIM barrel enzymes"/>
    <property type="match status" value="1"/>
</dbReference>
<dbReference type="InterPro" id="IPR050312">
    <property type="entry name" value="IolE/XylAMocC-like"/>
</dbReference>
<dbReference type="PANTHER" id="PTHR12110">
    <property type="entry name" value="HYDROXYPYRUVATE ISOMERASE"/>
    <property type="match status" value="1"/>
</dbReference>
<gene>
    <name evidence="2" type="ORF">IPV69_08475</name>
</gene>
<keyword evidence="3" id="KW-1185">Reference proteome</keyword>